<accession>A0A9D4T6D2</accession>
<dbReference type="VEuPathDB" id="VectorBase:RSAN_042446"/>
<evidence type="ECO:0000313" key="2">
    <source>
        <dbReference type="EMBL" id="KAH7973233.1"/>
    </source>
</evidence>
<protein>
    <recommendedName>
        <fullName evidence="1">RNase H type-1 domain-containing protein</fullName>
    </recommendedName>
</protein>
<proteinExistence type="predicted"/>
<dbReference type="SUPFAM" id="SSF53098">
    <property type="entry name" value="Ribonuclease H-like"/>
    <property type="match status" value="1"/>
</dbReference>
<keyword evidence="3" id="KW-1185">Reference proteome</keyword>
<reference evidence="2" key="2">
    <citation type="submission" date="2021-09" db="EMBL/GenBank/DDBJ databases">
        <authorList>
            <person name="Jia N."/>
            <person name="Wang J."/>
            <person name="Shi W."/>
            <person name="Du L."/>
            <person name="Sun Y."/>
            <person name="Zhan W."/>
            <person name="Jiang J."/>
            <person name="Wang Q."/>
            <person name="Zhang B."/>
            <person name="Ji P."/>
            <person name="Sakyi L.B."/>
            <person name="Cui X."/>
            <person name="Yuan T."/>
            <person name="Jiang B."/>
            <person name="Yang W."/>
            <person name="Lam T.T.-Y."/>
            <person name="Chang Q."/>
            <person name="Ding S."/>
            <person name="Wang X."/>
            <person name="Zhu J."/>
            <person name="Ruan X."/>
            <person name="Zhao L."/>
            <person name="Wei J."/>
            <person name="Que T."/>
            <person name="Du C."/>
            <person name="Cheng J."/>
            <person name="Dai P."/>
            <person name="Han X."/>
            <person name="Huang E."/>
            <person name="Gao Y."/>
            <person name="Liu J."/>
            <person name="Shao H."/>
            <person name="Ye R."/>
            <person name="Li L."/>
            <person name="Wei W."/>
            <person name="Wang X."/>
            <person name="Wang C."/>
            <person name="Huo Q."/>
            <person name="Li W."/>
            <person name="Guo W."/>
            <person name="Chen H."/>
            <person name="Chen S."/>
            <person name="Zhou L."/>
            <person name="Zhou L."/>
            <person name="Ni X."/>
            <person name="Tian J."/>
            <person name="Zhou Y."/>
            <person name="Sheng Y."/>
            <person name="Liu T."/>
            <person name="Pan Y."/>
            <person name="Xia L."/>
            <person name="Li J."/>
            <person name="Zhao F."/>
            <person name="Cao W."/>
        </authorList>
    </citation>
    <scope>NUCLEOTIDE SEQUENCE</scope>
    <source>
        <strain evidence="2">Rsan-2018</strain>
        <tissue evidence="2">Larvae</tissue>
    </source>
</reference>
<evidence type="ECO:0000259" key="1">
    <source>
        <dbReference type="PROSITE" id="PS50879"/>
    </source>
</evidence>
<sequence>MQVPPIDLELKRINTEFRLFTLRRYVAFGSLRYCPDWVANPHSVVALHPAVPAVVPFTRLTSAQARAASRAHALQVYTDGSFTSISAGPAYVIFASPDRVLAVGRYRLLRASSAYSAEVIAFREALRHLIAARYLEPVTLYTDCLSLLQALASLRNVEPHVLDIRALIRKLSRDVHVYIYHVPGYAGVFGNEVADFIAERAAHRGTDISLPLPFRAVRSQLRRELLVLWTARLRAEHARTELYRWVTDLRTLPSYFPPPPSLVTLLTGHARFPHYIFRFNLMRKLRCPCGSFCLTCPTIMPQDAYRTMQYGLILACPRNSALLICAPLPTLTPSPHIYTPEALCGGTHPGAIPVGPSGPAASCCLCLRTILDNLVFLAGPRSSASTSTEGTWTLLATK</sequence>
<name>A0A9D4T6D2_RHISA</name>
<reference evidence="2" key="1">
    <citation type="journal article" date="2020" name="Cell">
        <title>Large-Scale Comparative Analyses of Tick Genomes Elucidate Their Genetic Diversity and Vector Capacities.</title>
        <authorList>
            <consortium name="Tick Genome and Microbiome Consortium (TIGMIC)"/>
            <person name="Jia N."/>
            <person name="Wang J."/>
            <person name="Shi W."/>
            <person name="Du L."/>
            <person name="Sun Y."/>
            <person name="Zhan W."/>
            <person name="Jiang J.F."/>
            <person name="Wang Q."/>
            <person name="Zhang B."/>
            <person name="Ji P."/>
            <person name="Bell-Sakyi L."/>
            <person name="Cui X.M."/>
            <person name="Yuan T.T."/>
            <person name="Jiang B.G."/>
            <person name="Yang W.F."/>
            <person name="Lam T.T."/>
            <person name="Chang Q.C."/>
            <person name="Ding S.J."/>
            <person name="Wang X.J."/>
            <person name="Zhu J.G."/>
            <person name="Ruan X.D."/>
            <person name="Zhao L."/>
            <person name="Wei J.T."/>
            <person name="Ye R.Z."/>
            <person name="Que T.C."/>
            <person name="Du C.H."/>
            <person name="Zhou Y.H."/>
            <person name="Cheng J.X."/>
            <person name="Dai P.F."/>
            <person name="Guo W.B."/>
            <person name="Han X.H."/>
            <person name="Huang E.J."/>
            <person name="Li L.F."/>
            <person name="Wei W."/>
            <person name="Gao Y.C."/>
            <person name="Liu J.Z."/>
            <person name="Shao H.Z."/>
            <person name="Wang X."/>
            <person name="Wang C.C."/>
            <person name="Yang T.C."/>
            <person name="Huo Q.B."/>
            <person name="Li W."/>
            <person name="Chen H.Y."/>
            <person name="Chen S.E."/>
            <person name="Zhou L.G."/>
            <person name="Ni X.B."/>
            <person name="Tian J.H."/>
            <person name="Sheng Y."/>
            <person name="Liu T."/>
            <person name="Pan Y.S."/>
            <person name="Xia L.Y."/>
            <person name="Li J."/>
            <person name="Zhao F."/>
            <person name="Cao W.C."/>
        </authorList>
    </citation>
    <scope>NUCLEOTIDE SEQUENCE</scope>
    <source>
        <strain evidence="2">Rsan-2018</strain>
    </source>
</reference>
<dbReference type="InterPro" id="IPR002156">
    <property type="entry name" value="RNaseH_domain"/>
</dbReference>
<gene>
    <name evidence="2" type="ORF">HPB52_023191</name>
</gene>
<dbReference type="Gene3D" id="3.30.420.10">
    <property type="entry name" value="Ribonuclease H-like superfamily/Ribonuclease H"/>
    <property type="match status" value="1"/>
</dbReference>
<evidence type="ECO:0000313" key="3">
    <source>
        <dbReference type="Proteomes" id="UP000821837"/>
    </source>
</evidence>
<dbReference type="Pfam" id="PF00075">
    <property type="entry name" value="RNase_H"/>
    <property type="match status" value="1"/>
</dbReference>
<dbReference type="GO" id="GO:0003676">
    <property type="term" value="F:nucleic acid binding"/>
    <property type="evidence" value="ECO:0007669"/>
    <property type="project" value="InterPro"/>
</dbReference>
<feature type="domain" description="RNase H type-1" evidence="1">
    <location>
        <begin position="70"/>
        <end position="203"/>
    </location>
</feature>
<dbReference type="AlphaFoldDB" id="A0A9D4T6D2"/>
<dbReference type="EMBL" id="JABSTV010001247">
    <property type="protein sequence ID" value="KAH7973233.1"/>
    <property type="molecule type" value="Genomic_DNA"/>
</dbReference>
<dbReference type="CDD" id="cd09276">
    <property type="entry name" value="Rnase_HI_RT_non_LTR"/>
    <property type="match status" value="1"/>
</dbReference>
<dbReference type="Proteomes" id="UP000821837">
    <property type="component" value="Chromosome 11"/>
</dbReference>
<comment type="caution">
    <text evidence="2">The sequence shown here is derived from an EMBL/GenBank/DDBJ whole genome shotgun (WGS) entry which is preliminary data.</text>
</comment>
<dbReference type="InterPro" id="IPR036397">
    <property type="entry name" value="RNaseH_sf"/>
</dbReference>
<dbReference type="InterPro" id="IPR012337">
    <property type="entry name" value="RNaseH-like_sf"/>
</dbReference>
<dbReference type="PROSITE" id="PS50879">
    <property type="entry name" value="RNASE_H_1"/>
    <property type="match status" value="1"/>
</dbReference>
<organism evidence="2 3">
    <name type="scientific">Rhipicephalus sanguineus</name>
    <name type="common">Brown dog tick</name>
    <name type="synonym">Ixodes sanguineus</name>
    <dbReference type="NCBI Taxonomy" id="34632"/>
    <lineage>
        <taxon>Eukaryota</taxon>
        <taxon>Metazoa</taxon>
        <taxon>Ecdysozoa</taxon>
        <taxon>Arthropoda</taxon>
        <taxon>Chelicerata</taxon>
        <taxon>Arachnida</taxon>
        <taxon>Acari</taxon>
        <taxon>Parasitiformes</taxon>
        <taxon>Ixodida</taxon>
        <taxon>Ixodoidea</taxon>
        <taxon>Ixodidae</taxon>
        <taxon>Rhipicephalinae</taxon>
        <taxon>Rhipicephalus</taxon>
        <taxon>Rhipicephalus</taxon>
    </lineage>
</organism>
<dbReference type="GO" id="GO:0004523">
    <property type="term" value="F:RNA-DNA hybrid ribonuclease activity"/>
    <property type="evidence" value="ECO:0007669"/>
    <property type="project" value="InterPro"/>
</dbReference>